<comment type="caution">
    <text evidence="1">The sequence shown here is derived from an EMBL/GenBank/DDBJ whole genome shotgun (WGS) entry which is preliminary data.</text>
</comment>
<reference evidence="1 2" key="1">
    <citation type="journal article" date="2019" name="Antimicrob. Agents Chemother.">
        <title>Applying Rapid Whole Genome Sequencing to Predict Phenotypic Antimicrobial Susceptibility Testing Results Among Carbapenem-Resistant Klebsiella pneumoniae Clinical Isolates.</title>
        <authorList>
            <person name="Tamma P.D."/>
            <person name="Fan Y."/>
            <person name="Bergman Y."/>
            <person name="Pertea G."/>
            <person name="Kazmi A."/>
            <person name="Lewis S."/>
            <person name="Carroll K.C."/>
            <person name="Schatz M.C."/>
            <person name="Timp W."/>
            <person name="Simner P.J."/>
        </authorList>
    </citation>
    <scope>NUCLEOTIDE SEQUENCE [LARGE SCALE GENOMIC DNA]</scope>
    <source>
        <strain evidence="1 2">KLPN_33</strain>
    </source>
</reference>
<dbReference type="Proteomes" id="UP000272440">
    <property type="component" value="Unassembled WGS sequence"/>
</dbReference>
<sequence>MFNALTANNYAGEPRFGVFPDDDRLQYTQLRNVQYHPFLDRQVYTLIVKWVGLIGDQCRFSGSKLSTFVLPLAPYTSIEFLAMNSLLNI</sequence>
<evidence type="ECO:0000313" key="1">
    <source>
        <dbReference type="EMBL" id="RRE43167.1"/>
    </source>
</evidence>
<organism evidence="1 2">
    <name type="scientific">Klebsiella pneumoniae</name>
    <dbReference type="NCBI Taxonomy" id="573"/>
    <lineage>
        <taxon>Bacteria</taxon>
        <taxon>Pseudomonadati</taxon>
        <taxon>Pseudomonadota</taxon>
        <taxon>Gammaproteobacteria</taxon>
        <taxon>Enterobacterales</taxon>
        <taxon>Enterobacteriaceae</taxon>
        <taxon>Klebsiella/Raoultella group</taxon>
        <taxon>Klebsiella</taxon>
        <taxon>Klebsiella pneumoniae complex</taxon>
    </lineage>
</organism>
<name>A0A3P2EHK2_KLEPN</name>
<gene>
    <name evidence="1" type="ORF">EAO28_02730</name>
</gene>
<protein>
    <submittedName>
        <fullName evidence="1">Uncharacterized protein</fullName>
    </submittedName>
</protein>
<proteinExistence type="predicted"/>
<dbReference type="EMBL" id="RCZY01000002">
    <property type="protein sequence ID" value="RRE43167.1"/>
    <property type="molecule type" value="Genomic_DNA"/>
</dbReference>
<accession>A0A3P2EHK2</accession>
<dbReference type="AlphaFoldDB" id="A0A3P2EHK2"/>
<evidence type="ECO:0000313" key="2">
    <source>
        <dbReference type="Proteomes" id="UP000272440"/>
    </source>
</evidence>